<gene>
    <name evidence="2" type="ORF">BC6307_05910</name>
</gene>
<evidence type="ECO:0000313" key="3">
    <source>
        <dbReference type="Proteomes" id="UP000215224"/>
    </source>
</evidence>
<dbReference type="STRING" id="1314751.GCA_001591425_00103"/>
<sequence length="153" mass="18388">MKDRQVALFQSLETYRQYLLDDLEDVTEEMAEIIPKGFRNNIRWNMGHTYLDQYLWVLAVTREKDEKMKTFNKWFGFGTTPANFTEETPTFSQLKKMLENQIEDIKKRYAHRLEEEYPPTSMEHYTTIEQVLVRTAFHEGMHIQAINDIKRCI</sequence>
<protein>
    <recommendedName>
        <fullName evidence="1">DinB-like domain-containing protein</fullName>
    </recommendedName>
</protein>
<dbReference type="InterPro" id="IPR034660">
    <property type="entry name" value="DinB/YfiT-like"/>
</dbReference>
<proteinExistence type="predicted"/>
<reference evidence="2 3" key="1">
    <citation type="submission" date="2016-12" db="EMBL/GenBank/DDBJ databases">
        <title>The whole genome sequencing and assembly of Bacillus cohnii DSM 6307T strain.</title>
        <authorList>
            <person name="Lee Y.-J."/>
            <person name="Yi H."/>
            <person name="Bahn Y.-S."/>
            <person name="Kim J.F."/>
            <person name="Lee D.-W."/>
        </authorList>
    </citation>
    <scope>NUCLEOTIDE SEQUENCE [LARGE SCALE GENOMIC DNA]</scope>
    <source>
        <strain evidence="2 3">DSM 6307</strain>
    </source>
</reference>
<dbReference type="RefSeq" id="WP_066410800.1">
    <property type="nucleotide sequence ID" value="NZ_CP018866.1"/>
</dbReference>
<dbReference type="AlphaFoldDB" id="A0A223KNE1"/>
<dbReference type="EMBL" id="CP018866">
    <property type="protein sequence ID" value="AST90853.1"/>
    <property type="molecule type" value="Genomic_DNA"/>
</dbReference>
<feature type="domain" description="DinB-like" evidence="1">
    <location>
        <begin position="12"/>
        <end position="145"/>
    </location>
</feature>
<dbReference type="KEGG" id="bcoh:BC6307_05910"/>
<keyword evidence="3" id="KW-1185">Reference proteome</keyword>
<dbReference type="Gene3D" id="1.20.120.450">
    <property type="entry name" value="dinb family like domain"/>
    <property type="match status" value="1"/>
</dbReference>
<name>A0A223KNE1_9BACI</name>
<dbReference type="SUPFAM" id="SSF109854">
    <property type="entry name" value="DinB/YfiT-like putative metalloenzymes"/>
    <property type="match status" value="1"/>
</dbReference>
<evidence type="ECO:0000313" key="2">
    <source>
        <dbReference type="EMBL" id="AST90853.1"/>
    </source>
</evidence>
<dbReference type="InterPro" id="IPR024775">
    <property type="entry name" value="DinB-like"/>
</dbReference>
<organism evidence="2 3">
    <name type="scientific">Sutcliffiella cohnii</name>
    <dbReference type="NCBI Taxonomy" id="33932"/>
    <lineage>
        <taxon>Bacteria</taxon>
        <taxon>Bacillati</taxon>
        <taxon>Bacillota</taxon>
        <taxon>Bacilli</taxon>
        <taxon>Bacillales</taxon>
        <taxon>Bacillaceae</taxon>
        <taxon>Sutcliffiella</taxon>
    </lineage>
</organism>
<dbReference type="Proteomes" id="UP000215224">
    <property type="component" value="Chromosome"/>
</dbReference>
<evidence type="ECO:0000259" key="1">
    <source>
        <dbReference type="Pfam" id="PF12867"/>
    </source>
</evidence>
<dbReference type="Pfam" id="PF12867">
    <property type="entry name" value="DinB_2"/>
    <property type="match status" value="1"/>
</dbReference>
<accession>A0A223KNE1</accession>